<keyword evidence="3" id="KW-0479">Metal-binding</keyword>
<sequence>MKSQLGINSPLPACAKYCFFRLLGDSKDVARRLNTIVDDNVVIGLGLSLLKHLGLMVPGMKSAPDFSWQGLDIPQTPSALCVWVRGSDAGIVALRTRKIVQQLAGIFELVDDLDGFLHREGRDVTGYEDGTENPSGEAAHKSAFVPAGAFAESSFMAVQCWLHDMEAFEALPLAARNHIIGRDLESNEELEDAPARAHVKRTEQESFSPPQFVLRKSMAWQGRAKMGLMFVAFGASFDAFEAQMYRMTGSVDGIRDALFDFSRPLTSAYYWCPAVDDNQLVLDGKIK</sequence>
<dbReference type="EC" id="1.11.1.-" evidence="7"/>
<keyword evidence="4 7" id="KW-0560">Oxidoreductase</keyword>
<gene>
    <name evidence="7" type="ORF">ACFOX3_16475</name>
</gene>
<dbReference type="PANTHER" id="PTHR30521">
    <property type="entry name" value="DEFERROCHELATASE/PEROXIDASE"/>
    <property type="match status" value="1"/>
</dbReference>
<reference evidence="8" key="1">
    <citation type="journal article" date="2019" name="Int. J. Syst. Evol. Microbiol.">
        <title>The Global Catalogue of Microorganisms (GCM) 10K type strain sequencing project: providing services to taxonomists for standard genome sequencing and annotation.</title>
        <authorList>
            <consortium name="The Broad Institute Genomics Platform"/>
            <consortium name="The Broad Institute Genome Sequencing Center for Infectious Disease"/>
            <person name="Wu L."/>
            <person name="Ma J."/>
        </authorList>
    </citation>
    <scope>NUCLEOTIDE SEQUENCE [LARGE SCALE GENOMIC DNA]</scope>
    <source>
        <strain evidence="8">CECT 8570</strain>
    </source>
</reference>
<proteinExistence type="predicted"/>
<dbReference type="EMBL" id="JBHSCX010000021">
    <property type="protein sequence ID" value="MFC4363915.1"/>
    <property type="molecule type" value="Genomic_DNA"/>
</dbReference>
<dbReference type="PANTHER" id="PTHR30521:SF0">
    <property type="entry name" value="DYP-TYPE PEROXIDASE FAMILY PROTEIN"/>
    <property type="match status" value="1"/>
</dbReference>
<evidence type="ECO:0000313" key="7">
    <source>
        <dbReference type="EMBL" id="MFC4363915.1"/>
    </source>
</evidence>
<feature type="domain" description="Dyp-type peroxidase C-terminal" evidence="6">
    <location>
        <begin position="121"/>
        <end position="276"/>
    </location>
</feature>
<dbReference type="PROSITE" id="PS51404">
    <property type="entry name" value="DYP_PEROXIDASE"/>
    <property type="match status" value="1"/>
</dbReference>
<protein>
    <submittedName>
        <fullName evidence="7">Dyp-type peroxidase</fullName>
        <ecNumber evidence="7">1.11.1.-</ecNumber>
    </submittedName>
</protein>
<keyword evidence="8" id="KW-1185">Reference proteome</keyword>
<dbReference type="Proteomes" id="UP001595840">
    <property type="component" value="Unassembled WGS sequence"/>
</dbReference>
<keyword evidence="5" id="KW-0408">Iron</keyword>
<dbReference type="RefSeq" id="WP_290263122.1">
    <property type="nucleotide sequence ID" value="NZ_JAUFQG010000004.1"/>
</dbReference>
<evidence type="ECO:0000256" key="4">
    <source>
        <dbReference type="ARBA" id="ARBA00023002"/>
    </source>
</evidence>
<dbReference type="GO" id="GO:0004601">
    <property type="term" value="F:peroxidase activity"/>
    <property type="evidence" value="ECO:0007669"/>
    <property type="project" value="UniProtKB-KW"/>
</dbReference>
<evidence type="ECO:0000313" key="8">
    <source>
        <dbReference type="Proteomes" id="UP001595840"/>
    </source>
</evidence>
<evidence type="ECO:0000259" key="6">
    <source>
        <dbReference type="Pfam" id="PF20628"/>
    </source>
</evidence>
<dbReference type="InterPro" id="IPR006314">
    <property type="entry name" value="Dyp_peroxidase"/>
</dbReference>
<evidence type="ECO:0000256" key="1">
    <source>
        <dbReference type="ARBA" id="ARBA00001970"/>
    </source>
</evidence>
<dbReference type="NCBIfam" id="TIGR01413">
    <property type="entry name" value="Dyp_perox_fam"/>
    <property type="match status" value="1"/>
</dbReference>
<comment type="cofactor">
    <cofactor evidence="1">
        <name>heme b</name>
        <dbReference type="ChEBI" id="CHEBI:60344"/>
    </cofactor>
</comment>
<evidence type="ECO:0000256" key="5">
    <source>
        <dbReference type="ARBA" id="ARBA00023004"/>
    </source>
</evidence>
<dbReference type="InterPro" id="IPR048328">
    <property type="entry name" value="Dyp_perox_C"/>
</dbReference>
<dbReference type="Pfam" id="PF20628">
    <property type="entry name" value="Dyp_perox_C"/>
    <property type="match status" value="1"/>
</dbReference>
<comment type="caution">
    <text evidence="7">The sequence shown here is derived from an EMBL/GenBank/DDBJ whole genome shotgun (WGS) entry which is preliminary data.</text>
</comment>
<name>A0ABV8V9L3_9GAMM</name>
<organism evidence="7 8">
    <name type="scientific">Simiduia curdlanivorans</name>
    <dbReference type="NCBI Taxonomy" id="1492769"/>
    <lineage>
        <taxon>Bacteria</taxon>
        <taxon>Pseudomonadati</taxon>
        <taxon>Pseudomonadota</taxon>
        <taxon>Gammaproteobacteria</taxon>
        <taxon>Cellvibrionales</taxon>
        <taxon>Cellvibrionaceae</taxon>
        <taxon>Simiduia</taxon>
    </lineage>
</organism>
<dbReference type="SUPFAM" id="SSF54909">
    <property type="entry name" value="Dimeric alpha+beta barrel"/>
    <property type="match status" value="1"/>
</dbReference>
<keyword evidence="2 7" id="KW-0575">Peroxidase</keyword>
<dbReference type="InterPro" id="IPR011008">
    <property type="entry name" value="Dimeric_a/b-barrel"/>
</dbReference>
<evidence type="ECO:0000256" key="2">
    <source>
        <dbReference type="ARBA" id="ARBA00022559"/>
    </source>
</evidence>
<evidence type="ECO:0000256" key="3">
    <source>
        <dbReference type="ARBA" id="ARBA00022723"/>
    </source>
</evidence>
<accession>A0ABV8V9L3</accession>